<organism evidence="2 3">
    <name type="scientific">Microbulbifer thermotolerans</name>
    <dbReference type="NCBI Taxonomy" id="252514"/>
    <lineage>
        <taxon>Bacteria</taxon>
        <taxon>Pseudomonadati</taxon>
        <taxon>Pseudomonadota</taxon>
        <taxon>Gammaproteobacteria</taxon>
        <taxon>Cellvibrionales</taxon>
        <taxon>Microbulbiferaceae</taxon>
        <taxon>Microbulbifer</taxon>
    </lineage>
</organism>
<dbReference type="Gene3D" id="3.90.1150.200">
    <property type="match status" value="1"/>
</dbReference>
<comment type="caution">
    <text evidence="2">The sequence shown here is derived from an EMBL/GenBank/DDBJ whole genome shotgun (WGS) entry which is preliminary data.</text>
</comment>
<feature type="domain" description="YdhG-like" evidence="1">
    <location>
        <begin position="22"/>
        <end position="115"/>
    </location>
</feature>
<accession>A0AB35I1J1</accession>
<sequence length="120" mass="13369">MSSSKFSSVDEYLISLGSPKGDTLKGVIDFILKSFPDLDCKVAWNVPQICRGSDYVFGVSALKNHLALAPWSTEVIEAFQERLEGEGYVVKKNLFQIPSEWKIDEELLSSLVKTRLAELG</sequence>
<protein>
    <submittedName>
        <fullName evidence="2">DUF1801 domain-containing protein</fullName>
    </submittedName>
</protein>
<evidence type="ECO:0000313" key="2">
    <source>
        <dbReference type="EMBL" id="MCX2803339.1"/>
    </source>
</evidence>
<gene>
    <name evidence="2" type="ORF">OQJ68_16285</name>
</gene>
<dbReference type="Proteomes" id="UP001209730">
    <property type="component" value="Unassembled WGS sequence"/>
</dbReference>
<evidence type="ECO:0000259" key="1">
    <source>
        <dbReference type="Pfam" id="PF08818"/>
    </source>
</evidence>
<dbReference type="InterPro" id="IPR014922">
    <property type="entry name" value="YdhG-like"/>
</dbReference>
<dbReference type="AlphaFoldDB" id="A0AB35I1J1"/>
<dbReference type="SUPFAM" id="SSF159888">
    <property type="entry name" value="YdhG-like"/>
    <property type="match status" value="1"/>
</dbReference>
<name>A0AB35I1J1_MICTH</name>
<proteinExistence type="predicted"/>
<reference evidence="2" key="1">
    <citation type="submission" date="2022-11" db="EMBL/GenBank/DDBJ databases">
        <title>Chitin-degrading and fungicidal potential of chitinolytic bacterial strains from marine environment of the Pacific Ocean regions.</title>
        <authorList>
            <person name="Pentekhina I."/>
            <person name="Nedashkovskaya O."/>
            <person name="Seitkalieva A."/>
            <person name="Podvolotskaya A."/>
            <person name="Tekutyeva L."/>
            <person name="Balabanova L."/>
        </authorList>
    </citation>
    <scope>NUCLEOTIDE SEQUENCE</scope>
    <source>
        <strain evidence="2">KMM 6838</strain>
    </source>
</reference>
<evidence type="ECO:0000313" key="3">
    <source>
        <dbReference type="Proteomes" id="UP001209730"/>
    </source>
</evidence>
<dbReference type="Pfam" id="PF08818">
    <property type="entry name" value="DUF1801"/>
    <property type="match status" value="1"/>
</dbReference>
<dbReference type="EMBL" id="JAPHQB010000053">
    <property type="protein sequence ID" value="MCX2803339.1"/>
    <property type="molecule type" value="Genomic_DNA"/>
</dbReference>
<dbReference type="RefSeq" id="WP_266066738.1">
    <property type="nucleotide sequence ID" value="NZ_JAPHQB010000053.1"/>
</dbReference>